<evidence type="ECO:0000313" key="2">
    <source>
        <dbReference type="Proteomes" id="UP001620626"/>
    </source>
</evidence>
<name>A0ABD2LPU2_9BILA</name>
<dbReference type="AlphaFoldDB" id="A0ABD2LPU2"/>
<dbReference type="Proteomes" id="UP001620626">
    <property type="component" value="Unassembled WGS sequence"/>
</dbReference>
<gene>
    <name evidence="1" type="ORF">niasHT_007660</name>
</gene>
<protein>
    <submittedName>
        <fullName evidence="1">Uncharacterized protein</fullName>
    </submittedName>
</protein>
<evidence type="ECO:0000313" key="1">
    <source>
        <dbReference type="EMBL" id="KAL3117257.1"/>
    </source>
</evidence>
<accession>A0ABD2LPU2</accession>
<comment type="caution">
    <text evidence="1">The sequence shown here is derived from an EMBL/GenBank/DDBJ whole genome shotgun (WGS) entry which is preliminary data.</text>
</comment>
<sequence>MANGSRVSRRARGLSPHASPSNFLTNLPPMQFHVLSVCHGCGIGLRPIPAVCLSVPGPFRAHSPFPSFPRFAFPEIPSQSVFFFLRFSPRRKCARIHRTFWVICSSVDDVVLLNSGGAGGGEDGRFAQQKSMEGKKPLG</sequence>
<organism evidence="1 2">
    <name type="scientific">Heterodera trifolii</name>
    <dbReference type="NCBI Taxonomy" id="157864"/>
    <lineage>
        <taxon>Eukaryota</taxon>
        <taxon>Metazoa</taxon>
        <taxon>Ecdysozoa</taxon>
        <taxon>Nematoda</taxon>
        <taxon>Chromadorea</taxon>
        <taxon>Rhabditida</taxon>
        <taxon>Tylenchina</taxon>
        <taxon>Tylenchomorpha</taxon>
        <taxon>Tylenchoidea</taxon>
        <taxon>Heteroderidae</taxon>
        <taxon>Heteroderinae</taxon>
        <taxon>Heterodera</taxon>
    </lineage>
</organism>
<dbReference type="EMBL" id="JBICBT010000334">
    <property type="protein sequence ID" value="KAL3117257.1"/>
    <property type="molecule type" value="Genomic_DNA"/>
</dbReference>
<reference evidence="1 2" key="1">
    <citation type="submission" date="2024-10" db="EMBL/GenBank/DDBJ databases">
        <authorList>
            <person name="Kim D."/>
        </authorList>
    </citation>
    <scope>NUCLEOTIDE SEQUENCE [LARGE SCALE GENOMIC DNA]</scope>
    <source>
        <strain evidence="1">BH-2024</strain>
    </source>
</reference>
<keyword evidence="2" id="KW-1185">Reference proteome</keyword>
<proteinExistence type="predicted"/>